<name>A0A9W9DH34_9AGAR</name>
<comment type="caution">
    <text evidence="3">The sequence shown here is derived from an EMBL/GenBank/DDBJ whole genome shotgun (WGS) entry which is preliminary data.</text>
</comment>
<keyword evidence="4" id="KW-1185">Reference proteome</keyword>
<dbReference type="InterPro" id="IPR036638">
    <property type="entry name" value="HLH_DNA-bd_sf"/>
</dbReference>
<organism evidence="3 4">
    <name type="scientific">Lentinula aciculospora</name>
    <dbReference type="NCBI Taxonomy" id="153920"/>
    <lineage>
        <taxon>Eukaryota</taxon>
        <taxon>Fungi</taxon>
        <taxon>Dikarya</taxon>
        <taxon>Basidiomycota</taxon>
        <taxon>Agaricomycotina</taxon>
        <taxon>Agaricomycetes</taxon>
        <taxon>Agaricomycetidae</taxon>
        <taxon>Agaricales</taxon>
        <taxon>Marasmiineae</taxon>
        <taxon>Omphalotaceae</taxon>
        <taxon>Lentinula</taxon>
    </lineage>
</organism>
<dbReference type="Gene3D" id="4.10.280.10">
    <property type="entry name" value="Helix-loop-helix DNA-binding domain"/>
    <property type="match status" value="1"/>
</dbReference>
<evidence type="ECO:0000256" key="1">
    <source>
        <dbReference type="SAM" id="MobiDB-lite"/>
    </source>
</evidence>
<feature type="compositionally biased region" description="Low complexity" evidence="1">
    <location>
        <begin position="1"/>
        <end position="24"/>
    </location>
</feature>
<dbReference type="SMART" id="SM00353">
    <property type="entry name" value="HLH"/>
    <property type="match status" value="1"/>
</dbReference>
<feature type="compositionally biased region" description="Low complexity" evidence="1">
    <location>
        <begin position="249"/>
        <end position="267"/>
    </location>
</feature>
<dbReference type="SUPFAM" id="SSF47459">
    <property type="entry name" value="HLH, helix-loop-helix DNA-binding domain"/>
    <property type="match status" value="1"/>
</dbReference>
<feature type="region of interest" description="Disordered" evidence="1">
    <location>
        <begin position="456"/>
        <end position="537"/>
    </location>
</feature>
<feature type="compositionally biased region" description="Pro residues" evidence="1">
    <location>
        <begin position="268"/>
        <end position="277"/>
    </location>
</feature>
<dbReference type="EMBL" id="JAOTPV010000034">
    <property type="protein sequence ID" value="KAJ4468828.1"/>
    <property type="molecule type" value="Genomic_DNA"/>
</dbReference>
<dbReference type="InterPro" id="IPR011598">
    <property type="entry name" value="bHLH_dom"/>
</dbReference>
<dbReference type="OrthoDB" id="2133190at2759"/>
<dbReference type="Proteomes" id="UP001150266">
    <property type="component" value="Unassembled WGS sequence"/>
</dbReference>
<feature type="domain" description="BHLH" evidence="2">
    <location>
        <begin position="307"/>
        <end position="417"/>
    </location>
</feature>
<feature type="compositionally biased region" description="Polar residues" evidence="1">
    <location>
        <begin position="38"/>
        <end position="55"/>
    </location>
</feature>
<evidence type="ECO:0000313" key="4">
    <source>
        <dbReference type="Proteomes" id="UP001150266"/>
    </source>
</evidence>
<dbReference type="PANTHER" id="PTHR47336">
    <property type="entry name" value="TRANSCRIPTION FACTOR HMS1-RELATED"/>
    <property type="match status" value="1"/>
</dbReference>
<accession>A0A9W9DH34</accession>
<dbReference type="PANTHER" id="PTHR47336:SF2">
    <property type="entry name" value="TRANSCRIPTION FACTOR HMS1-RELATED"/>
    <property type="match status" value="1"/>
</dbReference>
<evidence type="ECO:0000313" key="3">
    <source>
        <dbReference type="EMBL" id="KAJ4468828.1"/>
    </source>
</evidence>
<feature type="region of interest" description="Disordered" evidence="1">
    <location>
        <begin position="248"/>
        <end position="283"/>
    </location>
</feature>
<proteinExistence type="predicted"/>
<feature type="compositionally biased region" description="Acidic residues" evidence="1">
    <location>
        <begin position="460"/>
        <end position="487"/>
    </location>
</feature>
<gene>
    <name evidence="3" type="ORF">J3R30DRAFT_3554706</name>
</gene>
<dbReference type="AlphaFoldDB" id="A0A9W9DH34"/>
<feature type="compositionally biased region" description="Basic and acidic residues" evidence="1">
    <location>
        <begin position="501"/>
        <end position="510"/>
    </location>
</feature>
<sequence length="1049" mass="114418">MSFSAPSPPASTSSNSSSKGSPQPDLELDPSDPLNLLLRNSQSTDSAMDDSTTGGSPPDWSQLSALWSSSLDGGNMSGEYGMKAFPDVMDYNIPLSSELDFTSQMAIDPHALHFDTQKLGLDDFSLPNELNPLQNYSFTSQLNTLASPPSRRLSIASSSSSSGVSLSPMIDSSPAPALLNAPQALPLGFLDSAADELARKVRQSAGVMLAVPMNAQLQQNIASTPYFAMFPGQTSGLDQTLRNNFAQQPASPQSLRSLASSTSSASSTPPPTTPPPTEHVNPNISINASVSDANAYINAVGIIPMMRPKTSHTTIERRYRTNLNARITSLKMAVPALRVLEDKEGCGVGGGGKKGKGRNSTLGKNVVFGSKVKKEGEDGEDVVDVIDERGFVDGVKVARKCSKANVLGKAVEYIRVLKKREIRLKREQHGLKALVNGLVGGPALLSEWEREWRERFGGEEKDEVEGEDIDDGGSYDEGSGDDDDAEDEGTRKRKKAKITPTKKDTKEKRPPAPPPQPFVLPDGSVIVPEKRKRGRPRKVIPPVVAAVTEQPVPLHHPGTQESAVHQQHPHHAQYLLATFALFSFFNNPLSSSHPPPNHSHTGAVLTHELSSSANGYSGWTWHNIIQAFHLLVSIVVFSSILAPWFPTLFKYVSSHYVSLKKLSFHASLPRSPRSRTVSLVEALSPSKRGIEREAAELRDALGSHHGVIATIKTVVGKDKEKVGFEQAGLEQRAWIRLGELSVLGEKTSLLDRALTCLHMRSHLSWFTASAADLSTLALALWPLGHFVHRRARSIWDAARARKGFSGVREGGVGVQVRPHERLVLESTTLDDAVARLKSPVARQSQDVDWNRYSPIAVLACMIVKERVKHHLELMFIRTVLPNEDCYELEDVSAAVISDSVEDKQEEERRKTVEAARSLGGKMAELGDSLQRMWTMGIWELDNISPLHNDADDDEELDLDAEIRVLLNALILYRQIFSSSILGSANSGVSVLLSPPPSPIRQDMKLHYALRRVLGSSVFESENGNGVSGAMEDARDRLVDKLVECERAGR</sequence>
<dbReference type="InterPro" id="IPR052099">
    <property type="entry name" value="Regulatory_TF_Diverse"/>
</dbReference>
<dbReference type="GO" id="GO:0046983">
    <property type="term" value="F:protein dimerization activity"/>
    <property type="evidence" value="ECO:0007669"/>
    <property type="project" value="InterPro"/>
</dbReference>
<reference evidence="3" key="1">
    <citation type="submission" date="2022-08" db="EMBL/GenBank/DDBJ databases">
        <title>A Global Phylogenomic Analysis of the Shiitake Genus Lentinula.</title>
        <authorList>
            <consortium name="DOE Joint Genome Institute"/>
            <person name="Sierra-Patev S."/>
            <person name="Min B."/>
            <person name="Naranjo-Ortiz M."/>
            <person name="Looney B."/>
            <person name="Konkel Z."/>
            <person name="Slot J.C."/>
            <person name="Sakamoto Y."/>
            <person name="Steenwyk J.L."/>
            <person name="Rokas A."/>
            <person name="Carro J."/>
            <person name="Camarero S."/>
            <person name="Ferreira P."/>
            <person name="Molpeceres G."/>
            <person name="Ruiz-Duenas F.J."/>
            <person name="Serrano A."/>
            <person name="Henrissat B."/>
            <person name="Drula E."/>
            <person name="Hughes K.W."/>
            <person name="Mata J.L."/>
            <person name="Ishikawa N.K."/>
            <person name="Vargas-Isla R."/>
            <person name="Ushijima S."/>
            <person name="Smith C.A."/>
            <person name="Ahrendt S."/>
            <person name="Andreopoulos W."/>
            <person name="He G."/>
            <person name="Labutti K."/>
            <person name="Lipzen A."/>
            <person name="Ng V."/>
            <person name="Riley R."/>
            <person name="Sandor L."/>
            <person name="Barry K."/>
            <person name="Martinez A.T."/>
            <person name="Xiao Y."/>
            <person name="Gibbons J.G."/>
            <person name="Terashima K."/>
            <person name="Grigoriev I.V."/>
            <person name="Hibbett D.S."/>
        </authorList>
    </citation>
    <scope>NUCLEOTIDE SEQUENCE</scope>
    <source>
        <strain evidence="3">JLM2183</strain>
    </source>
</reference>
<feature type="region of interest" description="Disordered" evidence="1">
    <location>
        <begin position="1"/>
        <end position="65"/>
    </location>
</feature>
<dbReference type="PROSITE" id="PS50888">
    <property type="entry name" value="BHLH"/>
    <property type="match status" value="1"/>
</dbReference>
<protein>
    <recommendedName>
        <fullName evidence="2">BHLH domain-containing protein</fullName>
    </recommendedName>
</protein>
<evidence type="ECO:0000259" key="2">
    <source>
        <dbReference type="PROSITE" id="PS50888"/>
    </source>
</evidence>